<dbReference type="EMBL" id="PQIB02000004">
    <property type="protein sequence ID" value="RLN24665.1"/>
    <property type="molecule type" value="Genomic_DNA"/>
</dbReference>
<protein>
    <submittedName>
        <fullName evidence="4">Arginine and glutamate-rich protein 1-like</fullName>
    </submittedName>
</protein>
<feature type="coiled-coil region" evidence="1">
    <location>
        <begin position="135"/>
        <end position="172"/>
    </location>
</feature>
<reference evidence="5" key="1">
    <citation type="journal article" date="2019" name="Nat. Commun.">
        <title>The genome of broomcorn millet.</title>
        <authorList>
            <person name="Zou C."/>
            <person name="Miki D."/>
            <person name="Li D."/>
            <person name="Tang Q."/>
            <person name="Xiao L."/>
            <person name="Rajput S."/>
            <person name="Deng P."/>
            <person name="Jia W."/>
            <person name="Huang R."/>
            <person name="Zhang M."/>
            <person name="Sun Y."/>
            <person name="Hu J."/>
            <person name="Fu X."/>
            <person name="Schnable P.S."/>
            <person name="Li F."/>
            <person name="Zhang H."/>
            <person name="Feng B."/>
            <person name="Zhu X."/>
            <person name="Liu R."/>
            <person name="Schnable J.C."/>
            <person name="Zhu J.-K."/>
            <person name="Zhang H."/>
        </authorList>
    </citation>
    <scope>NUCLEOTIDE SEQUENCE [LARGE SCALE GENOMIC DNA]</scope>
</reference>
<name>A0A3L6SRK3_PANMI</name>
<gene>
    <name evidence="4" type="ORF">C2845_PM07G24880</name>
</gene>
<evidence type="ECO:0000256" key="1">
    <source>
        <dbReference type="SAM" id="Coils"/>
    </source>
</evidence>
<evidence type="ECO:0000256" key="2">
    <source>
        <dbReference type="SAM" id="Phobius"/>
    </source>
</evidence>
<keyword evidence="1" id="KW-0175">Coiled coil</keyword>
<proteinExistence type="predicted"/>
<evidence type="ECO:0000256" key="3">
    <source>
        <dbReference type="SAM" id="SignalP"/>
    </source>
</evidence>
<comment type="caution">
    <text evidence="4">The sequence shown here is derived from an EMBL/GenBank/DDBJ whole genome shotgun (WGS) entry which is preliminary data.</text>
</comment>
<dbReference type="OrthoDB" id="691455at2759"/>
<feature type="chain" id="PRO_5018083480" evidence="3">
    <location>
        <begin position="30"/>
        <end position="208"/>
    </location>
</feature>
<accession>A0A3L6SRK3</accession>
<sequence length="208" mass="22345">MAATLRLRILAAAAAAAAVASSLVAVASASEAPAAAPGPGGPSSGAAVTGPALAVGTLAAAAVGVAVSAASSEEAVKGRDAAKASNKKASVSLEYVSKMHDLSVQKIELFKETEVERKARLDEMVALEKVKVEEAREHRKMMLELERERLAMEQKRLQMETEKKEKEEDERILAINLDQCQPMQRIYYQALQEDILQKMMSRRNGPSQ</sequence>
<keyword evidence="3" id="KW-0732">Signal</keyword>
<evidence type="ECO:0000313" key="5">
    <source>
        <dbReference type="Proteomes" id="UP000275267"/>
    </source>
</evidence>
<feature type="signal peptide" evidence="3">
    <location>
        <begin position="1"/>
        <end position="29"/>
    </location>
</feature>
<dbReference type="Proteomes" id="UP000275267">
    <property type="component" value="Unassembled WGS sequence"/>
</dbReference>
<dbReference type="AlphaFoldDB" id="A0A3L6SRK3"/>
<keyword evidence="5" id="KW-1185">Reference proteome</keyword>
<evidence type="ECO:0000313" key="4">
    <source>
        <dbReference type="EMBL" id="RLN24665.1"/>
    </source>
</evidence>
<organism evidence="4 5">
    <name type="scientific">Panicum miliaceum</name>
    <name type="common">Proso millet</name>
    <name type="synonym">Broomcorn millet</name>
    <dbReference type="NCBI Taxonomy" id="4540"/>
    <lineage>
        <taxon>Eukaryota</taxon>
        <taxon>Viridiplantae</taxon>
        <taxon>Streptophyta</taxon>
        <taxon>Embryophyta</taxon>
        <taxon>Tracheophyta</taxon>
        <taxon>Spermatophyta</taxon>
        <taxon>Magnoliopsida</taxon>
        <taxon>Liliopsida</taxon>
        <taxon>Poales</taxon>
        <taxon>Poaceae</taxon>
        <taxon>PACMAD clade</taxon>
        <taxon>Panicoideae</taxon>
        <taxon>Panicodae</taxon>
        <taxon>Paniceae</taxon>
        <taxon>Panicinae</taxon>
        <taxon>Panicum</taxon>
        <taxon>Panicum sect. Panicum</taxon>
    </lineage>
</organism>
<keyword evidence="2" id="KW-0472">Membrane</keyword>
<keyword evidence="2" id="KW-1133">Transmembrane helix</keyword>
<keyword evidence="2" id="KW-0812">Transmembrane</keyword>
<feature type="transmembrane region" description="Helical" evidence="2">
    <location>
        <begin position="45"/>
        <end position="69"/>
    </location>
</feature>